<dbReference type="InterPro" id="IPR036689">
    <property type="entry name" value="ESAT-6-like_sf"/>
</dbReference>
<proteinExistence type="predicted"/>
<dbReference type="EMBL" id="AYTF01000002">
    <property type="protein sequence ID" value="ESV61317.1"/>
    <property type="molecule type" value="Genomic_DNA"/>
</dbReference>
<evidence type="ECO:0000313" key="2">
    <source>
        <dbReference type="EMBL" id="ESV61317.1"/>
    </source>
</evidence>
<name>A0A829M8C6_9MYCO</name>
<evidence type="ECO:0000259" key="1">
    <source>
        <dbReference type="Pfam" id="PF00934"/>
    </source>
</evidence>
<dbReference type="Proteomes" id="UP000018502">
    <property type="component" value="Unassembled WGS sequence"/>
</dbReference>
<evidence type="ECO:0000313" key="3">
    <source>
        <dbReference type="Proteomes" id="UP000018502"/>
    </source>
</evidence>
<feature type="domain" description="PE" evidence="1">
    <location>
        <begin position="32"/>
        <end position="121"/>
    </location>
</feature>
<accession>A0A829M8C6</accession>
<gene>
    <name evidence="2" type="ORF">L833_3706</name>
</gene>
<dbReference type="Gene3D" id="1.10.287.850">
    <property type="entry name" value="HP0062-like domain"/>
    <property type="match status" value="1"/>
</dbReference>
<comment type="caution">
    <text evidence="2">The sequence shown here is derived from an EMBL/GenBank/DDBJ whole genome shotgun (WGS) entry which is preliminary data.</text>
</comment>
<organism evidence="2 3">
    <name type="scientific">Mycobacteroides abscessus MAB_091912_2446</name>
    <dbReference type="NCBI Taxonomy" id="1335414"/>
    <lineage>
        <taxon>Bacteria</taxon>
        <taxon>Bacillati</taxon>
        <taxon>Actinomycetota</taxon>
        <taxon>Actinomycetes</taxon>
        <taxon>Mycobacteriales</taxon>
        <taxon>Mycobacteriaceae</taxon>
        <taxon>Mycobacteroides</taxon>
        <taxon>Mycobacteroides abscessus</taxon>
    </lineage>
</organism>
<dbReference type="InterPro" id="IPR000084">
    <property type="entry name" value="PE-PGRS_N"/>
</dbReference>
<dbReference type="AlphaFoldDB" id="A0A829M8C6"/>
<protein>
    <submittedName>
        <fullName evidence="2">PE family protein</fullName>
    </submittedName>
</protein>
<dbReference type="SUPFAM" id="SSF140453">
    <property type="entry name" value="EsxAB dimer-like"/>
    <property type="match status" value="1"/>
</dbReference>
<reference evidence="2 3" key="1">
    <citation type="journal article" date="2014" name="Emerg. Infect. Dis.">
        <title>High-level Relatedness among Mycobacterium abscessus subsp. massiliense Strains from Widely Separated Outbreaks.</title>
        <authorList>
            <person name="Tettelin H."/>
            <person name="Davidson R.M."/>
            <person name="Agrawal S."/>
            <person name="Aitken M.L."/>
            <person name="Shallom S."/>
            <person name="Hasan N.A."/>
            <person name="Strong M."/>
            <person name="Nogueira de Moura V.C."/>
            <person name="De Groote M.A."/>
            <person name="Duarte R.S."/>
            <person name="Hine E."/>
            <person name="Parankush S."/>
            <person name="Su Q."/>
            <person name="Daugherty S.C."/>
            <person name="Fraser C.M."/>
            <person name="Brown-Elliott B.A."/>
            <person name="Wallace R.J.Jr."/>
            <person name="Holland S.M."/>
            <person name="Sampaio E.P."/>
            <person name="Olivier K.N."/>
            <person name="Jackson M."/>
            <person name="Zelazny A.M."/>
        </authorList>
    </citation>
    <scope>NUCLEOTIDE SEQUENCE [LARGE SCALE GENOMIC DNA]</scope>
    <source>
        <strain evidence="2 3">MAB_091912_2446</strain>
    </source>
</reference>
<dbReference type="Pfam" id="PF00934">
    <property type="entry name" value="PE"/>
    <property type="match status" value="1"/>
</dbReference>
<sequence>MGERGQKMADVPAPAQREEIRWDLANQPGTVLQVDPDVMKDAAVEYDAMAQRLQEALDKQLETAKFGSAGRDEVSTAVSHASAKTNENFEKVAKDGIEQLKRIAEAFRRNSQAFVDLEHHNAARINGVGE</sequence>